<reference evidence="2 4" key="1">
    <citation type="journal article" date="2019" name="Emerg. Microbes Infect.">
        <title>Comprehensive subspecies identification of 175 nontuberculous mycobacteria species based on 7547 genomic profiles.</title>
        <authorList>
            <person name="Matsumoto Y."/>
            <person name="Kinjo T."/>
            <person name="Motooka D."/>
            <person name="Nabeya D."/>
            <person name="Jung N."/>
            <person name="Uechi K."/>
            <person name="Horii T."/>
            <person name="Iida T."/>
            <person name="Fujita J."/>
            <person name="Nakamura S."/>
        </authorList>
    </citation>
    <scope>NUCLEOTIDE SEQUENCE [LARGE SCALE GENOMIC DNA]</scope>
    <source>
        <strain evidence="2 4">JCM 15653</strain>
    </source>
</reference>
<feature type="transmembrane region" description="Helical" evidence="1">
    <location>
        <begin position="115"/>
        <end position="132"/>
    </location>
</feature>
<gene>
    <name evidence="3" type="ORF">H5U98_26945</name>
    <name evidence="2" type="ORF">MBOE_03220</name>
</gene>
<keyword evidence="1" id="KW-1133">Transmembrane helix</keyword>
<dbReference type="Proteomes" id="UP001162885">
    <property type="component" value="Chromosome"/>
</dbReference>
<reference evidence="3 5" key="3">
    <citation type="journal article" date="2022" name="BMC Genomics">
        <title>Comparative genome analysis of mycobacteria focusing on tRNA and non-coding RNA.</title>
        <authorList>
            <person name="Behra P.R.K."/>
            <person name="Pettersson B.M.F."/>
            <person name="Ramesh M."/>
            <person name="Das S."/>
            <person name="Dasgupta S."/>
            <person name="Kirsebom L.A."/>
        </authorList>
    </citation>
    <scope>NUCLEOTIDE SEQUENCE [LARGE SCALE GENOMIC DNA]</scope>
    <source>
        <strain evidence="3 5">DSM 44677</strain>
    </source>
</reference>
<reference evidence="2" key="2">
    <citation type="submission" date="2020-02" db="EMBL/GenBank/DDBJ databases">
        <authorList>
            <person name="Matsumoto Y."/>
            <person name="Kinjo T."/>
            <person name="Motooka D."/>
            <person name="Nabeya D."/>
            <person name="Jung N."/>
            <person name="Uechi K."/>
            <person name="Horii T."/>
            <person name="Iida T."/>
            <person name="Fujita J."/>
            <person name="Nakamura S."/>
        </authorList>
    </citation>
    <scope>NUCLEOTIDE SEQUENCE</scope>
    <source>
        <strain evidence="2">JCM 15653</strain>
    </source>
</reference>
<dbReference type="EMBL" id="CP060016">
    <property type="protein sequence ID" value="UNB99082.1"/>
    <property type="molecule type" value="Genomic_DNA"/>
</dbReference>
<keyword evidence="4" id="KW-1185">Reference proteome</keyword>
<evidence type="ECO:0000313" key="4">
    <source>
        <dbReference type="Proteomes" id="UP000466683"/>
    </source>
</evidence>
<accession>A0AAX2ZVA6</accession>
<dbReference type="Proteomes" id="UP000466683">
    <property type="component" value="Chromosome"/>
</dbReference>
<dbReference type="EMBL" id="AP022579">
    <property type="protein sequence ID" value="BBX88673.1"/>
    <property type="molecule type" value="Genomic_DNA"/>
</dbReference>
<feature type="transmembrane region" description="Helical" evidence="1">
    <location>
        <begin position="85"/>
        <end position="109"/>
    </location>
</feature>
<keyword evidence="1" id="KW-0472">Membrane</keyword>
<dbReference type="AlphaFoldDB" id="A0AAX2ZVA6"/>
<name>A0AAX2ZVA6_9MYCO</name>
<evidence type="ECO:0000313" key="5">
    <source>
        <dbReference type="Proteomes" id="UP001162885"/>
    </source>
</evidence>
<organism evidence="3 5">
    <name type="scientific">Mycolicibacterium boenickei</name>
    <dbReference type="NCBI Taxonomy" id="146017"/>
    <lineage>
        <taxon>Bacteria</taxon>
        <taxon>Bacillati</taxon>
        <taxon>Actinomycetota</taxon>
        <taxon>Actinomycetes</taxon>
        <taxon>Mycobacteriales</taxon>
        <taxon>Mycobacteriaceae</taxon>
        <taxon>Mycolicibacterium</taxon>
    </lineage>
</organism>
<protein>
    <submittedName>
        <fullName evidence="3">Uncharacterized protein</fullName>
    </submittedName>
</protein>
<feature type="transmembrane region" description="Helical" evidence="1">
    <location>
        <begin position="7"/>
        <end position="24"/>
    </location>
</feature>
<dbReference type="RefSeq" id="WP_133118315.1">
    <property type="nucleotide sequence ID" value="NZ_AP022579.1"/>
</dbReference>
<keyword evidence="1" id="KW-0812">Transmembrane</keyword>
<sequence length="244" mass="27087">METFTRRFGIGLLAMLAAVCWIWAGFAAIQFSLITVIVALGLSLTCFYLISVLRASKDVSVQTSFDGAGTVIRPDVRITKNMHRLLVTGTLSMGLMFAAWVIGVLYLPLGDVRHVFPIAFGAAAVPMAWLWLKDSTQGGLSYLFLGPDGIEFAGFIAPKSAKWEDVKSIADKLPNEERFWNPMVVTLKNGKNLLMEAPGTYTPKGTALIEMVRFYWQHPEQRDELTDGRALQHLPIPQTNRPEL</sequence>
<evidence type="ECO:0000256" key="1">
    <source>
        <dbReference type="SAM" id="Phobius"/>
    </source>
</evidence>
<feature type="transmembrane region" description="Helical" evidence="1">
    <location>
        <begin position="30"/>
        <end position="50"/>
    </location>
</feature>
<evidence type="ECO:0000313" key="3">
    <source>
        <dbReference type="EMBL" id="UNB99082.1"/>
    </source>
</evidence>
<evidence type="ECO:0000313" key="2">
    <source>
        <dbReference type="EMBL" id="BBX88673.1"/>
    </source>
</evidence>
<proteinExistence type="predicted"/>